<dbReference type="Proteomes" id="UP000198822">
    <property type="component" value="Chromosome I"/>
</dbReference>
<name>A0A1G8CH35_9MICO</name>
<sequence length="271" mass="28418">MKGYGLTPLGILSLVALVLSVLALVGSLTIPRVLGGNSVVADASQEPVPPSTPSSSPSAAPTPSASPTTTPTPEPPTAAESALAQLATIPATDASVWVPDYRRDEFGEAWEDVDGNGCSQRQDVLARDLDEVVRFADGSCRVQTGVLDDPYTGVIVPFQHGEQTSQAVQIDHLIPLALAWRSGAWSWSPEQRVLFANDTSLLLAVEGGINQSRSDSDLAEWLPPAAHARCGFVITIVEGFARYDLTMTAASRASAEAVLVGCDDEVGIVPS</sequence>
<dbReference type="EMBL" id="LT629695">
    <property type="protein sequence ID" value="SDH44781.1"/>
    <property type="molecule type" value="Genomic_DNA"/>
</dbReference>
<organism evidence="3 4">
    <name type="scientific">Agrococcus jejuensis</name>
    <dbReference type="NCBI Taxonomy" id="399736"/>
    <lineage>
        <taxon>Bacteria</taxon>
        <taxon>Bacillati</taxon>
        <taxon>Actinomycetota</taxon>
        <taxon>Actinomycetes</taxon>
        <taxon>Micrococcales</taxon>
        <taxon>Microbacteriaceae</taxon>
        <taxon>Agrococcus</taxon>
    </lineage>
</organism>
<dbReference type="RefSeq" id="WP_157674695.1">
    <property type="nucleotide sequence ID" value="NZ_LT629695.1"/>
</dbReference>
<gene>
    <name evidence="3" type="ORF">SAMN04489720_1290</name>
</gene>
<dbReference type="PANTHER" id="PTHR24094">
    <property type="entry name" value="SECRETED PROTEIN"/>
    <property type="match status" value="1"/>
</dbReference>
<evidence type="ECO:0000313" key="4">
    <source>
        <dbReference type="Proteomes" id="UP000198822"/>
    </source>
</evidence>
<evidence type="ECO:0000256" key="1">
    <source>
        <dbReference type="SAM" id="MobiDB-lite"/>
    </source>
</evidence>
<feature type="domain" description="GmrSD restriction endonucleases C-terminal" evidence="2">
    <location>
        <begin position="125"/>
        <end position="218"/>
    </location>
</feature>
<evidence type="ECO:0000313" key="3">
    <source>
        <dbReference type="EMBL" id="SDH44781.1"/>
    </source>
</evidence>
<keyword evidence="4" id="KW-1185">Reference proteome</keyword>
<dbReference type="Pfam" id="PF07510">
    <property type="entry name" value="GmrSD_C"/>
    <property type="match status" value="1"/>
</dbReference>
<dbReference type="PANTHER" id="PTHR24094:SF15">
    <property type="entry name" value="AMP-DEPENDENT SYNTHETASE_LIGASE DOMAIN-CONTAINING PROTEIN-RELATED"/>
    <property type="match status" value="1"/>
</dbReference>
<dbReference type="AlphaFoldDB" id="A0A1G8CH35"/>
<accession>A0A1G8CH35</accession>
<proteinExistence type="predicted"/>
<dbReference type="OrthoDB" id="5196645at2"/>
<dbReference type="InterPro" id="IPR011089">
    <property type="entry name" value="GmrSD_C"/>
</dbReference>
<reference evidence="4" key="1">
    <citation type="submission" date="2016-10" db="EMBL/GenBank/DDBJ databases">
        <authorList>
            <person name="Varghese N."/>
            <person name="Submissions S."/>
        </authorList>
    </citation>
    <scope>NUCLEOTIDE SEQUENCE [LARGE SCALE GENOMIC DNA]</scope>
    <source>
        <strain evidence="4">DSM 22002</strain>
    </source>
</reference>
<evidence type="ECO:0000259" key="2">
    <source>
        <dbReference type="Pfam" id="PF07510"/>
    </source>
</evidence>
<feature type="region of interest" description="Disordered" evidence="1">
    <location>
        <begin position="43"/>
        <end position="78"/>
    </location>
</feature>
<protein>
    <recommendedName>
        <fullName evidence="2">GmrSD restriction endonucleases C-terminal domain-containing protein</fullName>
    </recommendedName>
</protein>
<dbReference type="STRING" id="399736.SAMN04489720_1290"/>
<feature type="compositionally biased region" description="Low complexity" evidence="1">
    <location>
        <begin position="53"/>
        <end position="69"/>
    </location>
</feature>